<accession>A0ABQ3VJ65</accession>
<dbReference type="EMBL" id="BNJJ01000009">
    <property type="protein sequence ID" value="GHO85658.1"/>
    <property type="molecule type" value="Genomic_DNA"/>
</dbReference>
<keyword evidence="2" id="KW-1185">Reference proteome</keyword>
<organism evidence="1 2">
    <name type="scientific">Dictyobacter formicarum</name>
    <dbReference type="NCBI Taxonomy" id="2778368"/>
    <lineage>
        <taxon>Bacteria</taxon>
        <taxon>Bacillati</taxon>
        <taxon>Chloroflexota</taxon>
        <taxon>Ktedonobacteria</taxon>
        <taxon>Ktedonobacterales</taxon>
        <taxon>Dictyobacteraceae</taxon>
        <taxon>Dictyobacter</taxon>
    </lineage>
</organism>
<sequence>MRHYEAQLRKTIERPWTNMEPLYIGDVPKGLGTPHYYCTVSCDEKPYRLLNMYGSQSLFADAQVWHEWLVVGFGCFVYFISLDTEHRQVFFDLGYYCSLYPGDKYMLVTSLWEVYSFSQSAHLNWKSEELSADGVSISAIRGDEIIGMAEYPPCYDPLGRGKFKLSLHTGRLISMQWK</sequence>
<evidence type="ECO:0000313" key="2">
    <source>
        <dbReference type="Proteomes" id="UP000635565"/>
    </source>
</evidence>
<evidence type="ECO:0008006" key="3">
    <source>
        <dbReference type="Google" id="ProtNLM"/>
    </source>
</evidence>
<evidence type="ECO:0000313" key="1">
    <source>
        <dbReference type="EMBL" id="GHO85658.1"/>
    </source>
</evidence>
<gene>
    <name evidence="1" type="ORF">KSZ_36640</name>
</gene>
<name>A0ABQ3VJ65_9CHLR</name>
<reference evidence="1 2" key="1">
    <citation type="journal article" date="2021" name="Int. J. Syst. Evol. Microbiol.">
        <title>Reticulibacter mediterranei gen. nov., sp. nov., within the new family Reticulibacteraceae fam. nov., and Ktedonospora formicarum gen. nov., sp. nov., Ktedonobacter robiniae sp. nov., Dictyobacter formicarum sp. nov. and Dictyobacter arantiisoli sp. nov., belonging to the class Ktedonobacteria.</title>
        <authorList>
            <person name="Yabe S."/>
            <person name="Zheng Y."/>
            <person name="Wang C.M."/>
            <person name="Sakai Y."/>
            <person name="Abe K."/>
            <person name="Yokota A."/>
            <person name="Donadio S."/>
            <person name="Cavaletti L."/>
            <person name="Monciardini P."/>
        </authorList>
    </citation>
    <scope>NUCLEOTIDE SEQUENCE [LARGE SCALE GENOMIC DNA]</scope>
    <source>
        <strain evidence="1 2">SOSP1-9</strain>
    </source>
</reference>
<protein>
    <recommendedName>
        <fullName evidence="3">Carbohydrate-binding domain-containing protein</fullName>
    </recommendedName>
</protein>
<dbReference type="RefSeq" id="WP_201363290.1">
    <property type="nucleotide sequence ID" value="NZ_BNJJ01000009.1"/>
</dbReference>
<proteinExistence type="predicted"/>
<dbReference type="Proteomes" id="UP000635565">
    <property type="component" value="Unassembled WGS sequence"/>
</dbReference>
<comment type="caution">
    <text evidence="1">The sequence shown here is derived from an EMBL/GenBank/DDBJ whole genome shotgun (WGS) entry which is preliminary data.</text>
</comment>